<dbReference type="EMBL" id="LR134521">
    <property type="protein sequence ID" value="VEJ29222.1"/>
    <property type="molecule type" value="Genomic_DNA"/>
</dbReference>
<evidence type="ECO:0000259" key="1">
    <source>
        <dbReference type="Pfam" id="PF18305"/>
    </source>
</evidence>
<dbReference type="Pfam" id="PF18305">
    <property type="entry name" value="DNA_pol_A_exoN"/>
    <property type="match status" value="1"/>
</dbReference>
<reference evidence="2 3" key="1">
    <citation type="submission" date="2018-12" db="EMBL/GenBank/DDBJ databases">
        <authorList>
            <consortium name="Pathogen Informatics"/>
        </authorList>
    </citation>
    <scope>NUCLEOTIDE SEQUENCE [LARGE SCALE GENOMIC DNA]</scope>
    <source>
        <strain evidence="2 3">NCTC10918</strain>
    </source>
</reference>
<proteinExistence type="predicted"/>
<organism evidence="2 3">
    <name type="scientific">Rothia dentocariosa</name>
    <dbReference type="NCBI Taxonomy" id="2047"/>
    <lineage>
        <taxon>Bacteria</taxon>
        <taxon>Bacillati</taxon>
        <taxon>Actinomycetota</taxon>
        <taxon>Actinomycetes</taxon>
        <taxon>Micrococcales</taxon>
        <taxon>Micrococcaceae</taxon>
        <taxon>Rothia</taxon>
    </lineage>
</organism>
<gene>
    <name evidence="2" type="ORF">NCTC10918_00468</name>
</gene>
<protein>
    <recommendedName>
        <fullName evidence="1">3'-5' exonuclease C-terminal domain-containing protein</fullName>
    </recommendedName>
</protein>
<name>A0A3S4YZR3_9MICC</name>
<dbReference type="InterPro" id="IPR044876">
    <property type="entry name" value="HRDC_dom_sf"/>
</dbReference>
<sequence length="71" mass="8385">MRKIVQRESERLNIPAQNIISADCIRRLCWDPPEPYSQEALLEALRSHDVRPWQVEILAPDLHEVFQRHLG</sequence>
<feature type="domain" description="3'-5' exonuclease C-terminal" evidence="1">
    <location>
        <begin position="1"/>
        <end position="64"/>
    </location>
</feature>
<dbReference type="InterPro" id="IPR041605">
    <property type="entry name" value="Exo_C"/>
</dbReference>
<evidence type="ECO:0000313" key="2">
    <source>
        <dbReference type="EMBL" id="VEJ29222.1"/>
    </source>
</evidence>
<dbReference type="Gene3D" id="1.10.150.80">
    <property type="entry name" value="HRDC domain"/>
    <property type="match status" value="1"/>
</dbReference>
<dbReference type="AlphaFoldDB" id="A0A3S4YZR3"/>
<evidence type="ECO:0000313" key="3">
    <source>
        <dbReference type="Proteomes" id="UP000270988"/>
    </source>
</evidence>
<dbReference type="Proteomes" id="UP000270988">
    <property type="component" value="Chromosome"/>
</dbReference>
<accession>A0A3S4YZR3</accession>